<reference evidence="2 3" key="1">
    <citation type="submission" date="2019-03" db="EMBL/GenBank/DDBJ databases">
        <title>Genomic Encyclopedia of Type Strains, Phase IV (KMG-IV): sequencing the most valuable type-strain genomes for metagenomic binning, comparative biology and taxonomic classification.</title>
        <authorList>
            <person name="Goeker M."/>
        </authorList>
    </citation>
    <scope>NUCLEOTIDE SEQUENCE [LARGE SCALE GENOMIC DNA]</scope>
    <source>
        <strain evidence="2 3">DSM 29487</strain>
    </source>
</reference>
<keyword evidence="1" id="KW-0472">Membrane</keyword>
<sequence length="52" mass="6029">MELINQTLIMAFLGIIAACSVTFPILFLVQRRKQHKQLMEVLSHQEEKTSEN</sequence>
<dbReference type="AlphaFoldDB" id="A0A4R3Z781"/>
<protein>
    <submittedName>
        <fullName evidence="2">Uncharacterized protein</fullName>
    </submittedName>
</protein>
<keyword evidence="1" id="KW-0812">Transmembrane</keyword>
<dbReference type="GeneID" id="98916962"/>
<proteinExistence type="predicted"/>
<dbReference type="RefSeq" id="WP_165973116.1">
    <property type="nucleotide sequence ID" value="NZ_CAUWFI010000006.1"/>
</dbReference>
<keyword evidence="1" id="KW-1133">Transmembrane helix</keyword>
<evidence type="ECO:0000313" key="3">
    <source>
        <dbReference type="Proteomes" id="UP000295515"/>
    </source>
</evidence>
<organism evidence="2 3">
    <name type="scientific">Longibaculum muris</name>
    <dbReference type="NCBI Taxonomy" id="1796628"/>
    <lineage>
        <taxon>Bacteria</taxon>
        <taxon>Bacillati</taxon>
        <taxon>Bacillota</taxon>
        <taxon>Erysipelotrichia</taxon>
        <taxon>Erysipelotrichales</taxon>
        <taxon>Coprobacillaceae</taxon>
        <taxon>Longibaculum</taxon>
    </lineage>
</organism>
<gene>
    <name evidence="2" type="ORF">EDD60_10246</name>
</gene>
<feature type="transmembrane region" description="Helical" evidence="1">
    <location>
        <begin position="6"/>
        <end position="29"/>
    </location>
</feature>
<comment type="caution">
    <text evidence="2">The sequence shown here is derived from an EMBL/GenBank/DDBJ whole genome shotgun (WGS) entry which is preliminary data.</text>
</comment>
<name>A0A4R3Z781_9FIRM</name>
<dbReference type="Proteomes" id="UP000295515">
    <property type="component" value="Unassembled WGS sequence"/>
</dbReference>
<keyword evidence="3" id="KW-1185">Reference proteome</keyword>
<accession>A0A4R3Z781</accession>
<dbReference type="EMBL" id="SMCQ01000002">
    <property type="protein sequence ID" value="TCW02083.1"/>
    <property type="molecule type" value="Genomic_DNA"/>
</dbReference>
<evidence type="ECO:0000256" key="1">
    <source>
        <dbReference type="SAM" id="Phobius"/>
    </source>
</evidence>
<evidence type="ECO:0000313" key="2">
    <source>
        <dbReference type="EMBL" id="TCW02083.1"/>
    </source>
</evidence>